<reference evidence="7 8" key="1">
    <citation type="submission" date="2018-06" db="EMBL/GenBank/DDBJ databases">
        <title>Complete Genomes of Monosporascus.</title>
        <authorList>
            <person name="Robinson A.J."/>
            <person name="Natvig D.O."/>
        </authorList>
    </citation>
    <scope>NUCLEOTIDE SEQUENCE [LARGE SCALE GENOMIC DNA]</scope>
    <source>
        <strain evidence="7 8">CBS 609.92</strain>
    </source>
</reference>
<accession>A0ABY0HEZ5</accession>
<dbReference type="InterPro" id="IPR030395">
    <property type="entry name" value="GP_PDE_dom"/>
</dbReference>
<evidence type="ECO:0000313" key="7">
    <source>
        <dbReference type="EMBL" id="RYO91878.1"/>
    </source>
</evidence>
<dbReference type="Pfam" id="PF25329">
    <property type="entry name" value="C2_GDE1"/>
    <property type="match status" value="1"/>
</dbReference>
<evidence type="ECO:0000256" key="3">
    <source>
        <dbReference type="ARBA" id="ARBA00023043"/>
    </source>
</evidence>
<comment type="caution">
    <text evidence="7">The sequence shown here is derived from an EMBL/GenBank/DDBJ whole genome shotgun (WGS) entry which is preliminary data.</text>
</comment>
<dbReference type="InterPro" id="IPR002110">
    <property type="entry name" value="Ankyrin_rpt"/>
</dbReference>
<dbReference type="InterPro" id="IPR051578">
    <property type="entry name" value="GDPD"/>
</dbReference>
<dbReference type="EMBL" id="QJNS01000035">
    <property type="protein sequence ID" value="RYO91878.1"/>
    <property type="molecule type" value="Genomic_DNA"/>
</dbReference>
<feature type="repeat" description="ANK" evidence="4">
    <location>
        <begin position="454"/>
        <end position="490"/>
    </location>
</feature>
<protein>
    <recommendedName>
        <fullName evidence="9">GP-PDE domain-containing protein</fullName>
    </recommendedName>
</protein>
<dbReference type="SUPFAM" id="SSF51695">
    <property type="entry name" value="PLC-like phosphodiesterases"/>
    <property type="match status" value="1"/>
</dbReference>
<dbReference type="PANTHER" id="PTHR22958:SF1">
    <property type="entry name" value="GLYCEROPHOSPHOCHOLINE PHOSPHODIESTERASE GPCPD1"/>
    <property type="match status" value="1"/>
</dbReference>
<dbReference type="Proteomes" id="UP000294003">
    <property type="component" value="Unassembled WGS sequence"/>
</dbReference>
<dbReference type="SUPFAM" id="SSF48403">
    <property type="entry name" value="Ankyrin repeat"/>
    <property type="match status" value="1"/>
</dbReference>
<dbReference type="PROSITE" id="PS51704">
    <property type="entry name" value="GP_PDE"/>
    <property type="match status" value="1"/>
</dbReference>
<dbReference type="InterPro" id="IPR004331">
    <property type="entry name" value="SPX_dom"/>
</dbReference>
<evidence type="ECO:0000259" key="5">
    <source>
        <dbReference type="PROSITE" id="PS51382"/>
    </source>
</evidence>
<organism evidence="7 8">
    <name type="scientific">Monosporascus cannonballus</name>
    <dbReference type="NCBI Taxonomy" id="155416"/>
    <lineage>
        <taxon>Eukaryota</taxon>
        <taxon>Fungi</taxon>
        <taxon>Dikarya</taxon>
        <taxon>Ascomycota</taxon>
        <taxon>Pezizomycotina</taxon>
        <taxon>Sordariomycetes</taxon>
        <taxon>Xylariomycetidae</taxon>
        <taxon>Xylariales</taxon>
        <taxon>Xylariales incertae sedis</taxon>
        <taxon>Monosporascus</taxon>
    </lineage>
</organism>
<feature type="domain" description="GP-PDE" evidence="6">
    <location>
        <begin position="741"/>
        <end position="1051"/>
    </location>
</feature>
<feature type="domain" description="SPX" evidence="5">
    <location>
        <begin position="1"/>
        <end position="158"/>
    </location>
</feature>
<keyword evidence="1" id="KW-0677">Repeat</keyword>
<keyword evidence="3 4" id="KW-0040">ANK repeat</keyword>
<evidence type="ECO:0000256" key="2">
    <source>
        <dbReference type="ARBA" id="ARBA00022801"/>
    </source>
</evidence>
<gene>
    <name evidence="7" type="ORF">DL762_001958</name>
</gene>
<dbReference type="SMART" id="SM00248">
    <property type="entry name" value="ANK"/>
    <property type="match status" value="5"/>
</dbReference>
<keyword evidence="2" id="KW-0378">Hydrolase</keyword>
<feature type="repeat" description="ANK" evidence="4">
    <location>
        <begin position="382"/>
        <end position="404"/>
    </location>
</feature>
<proteinExistence type="predicted"/>
<dbReference type="CDD" id="cd14447">
    <property type="entry name" value="SPX"/>
    <property type="match status" value="1"/>
</dbReference>
<dbReference type="InterPro" id="IPR057506">
    <property type="entry name" value="C2_GPCPD1"/>
</dbReference>
<feature type="repeat" description="ANK" evidence="4">
    <location>
        <begin position="492"/>
        <end position="524"/>
    </location>
</feature>
<dbReference type="Gene3D" id="1.25.40.20">
    <property type="entry name" value="Ankyrin repeat-containing domain"/>
    <property type="match status" value="1"/>
</dbReference>
<sequence length="1051" mass="116296">MRFGQDLHRWFIPEWSEHYVDYNRLKGSIKSSALLGGTLKCPLPLSWMGANGAAEVYKHLDTSISALDAFLRLRFKYVSAVEAELCEAFGLDMEPAAIPDAVEICPFELTLLLDAFSEFQQDLKKLQWFEKLNADAIGRILAKLERYGQADSPTYRNIQSRWQALQPAWETKLFDRLSRLARLITDISGGLALPERAKGRSLYLAHALRQSPWPQASANALQQSFLAGDADPVIQLLISTQTKQNVLKQSSPHLVRDLLKFSAVRVPAQYEALLVLLPSSERLTTEQDAFKWWTAAIGRRQKLNFSSRTTEVYRKYALSNTEVRDRWASQAPQTKDRFGRLLLHHASSYGLLEVCQELIQKLPDSPTDANAAVQAILSADNEGLTPLHLAVVGNHALAARYLIDCINTRNDISEVSLARAIMGDLLTIALMNQNDEIVRCLLHGRADLCRRSSRGEIALHVAAQVGRVDYTTLVLQAMSKEGVELDVPNTSRGWTPLFFACANGHYDIVQLLLKAGLSQERTDCLGWTAKEYAVFKGHLVVADLFETPDVCHWMGGPASRLAHKSAHSSVRCWDGERIITASLGTARINRVVAGLDLPYCSSVHNPGEYEGMSFALEVSVLGTSKSRRVSLPILNDQINDPFVFLVPGIVKPCLVFNIFRLTGVPGRELLVASGTALLESNSHQFGAGRQSLIREQTVPILDKDTMGMVGTVTFTFLVAKSFPHLQTSRPVDLVANVPRSPLLVGHRGAGQNVKTHEHLQIGENTLESFLSAAKLGASFVEFDIQITRDLKAVAFHDFSLSESGTDVPIHDITLDQFLHASNLQSPHGNPLSVLGKVHSGDEAGRPRSRSLDRRFEAGAVQIRDRMKHTVDFKQKGFKPNTRGDFVRDSFATLREILVELPQDIGCDIEIKYPRLHEAVDAGVAPVAIEINTFVDIVLEELHRYGGERHIILSSFTPEICILLAVKQKVYPVFFITNAGKMPMSDMEVRAASLQVAVQFARRWNLAGVVFACLNNEPEMVKLQAQAGVDIIVADRVGTVARTLAAISAAPN</sequence>
<dbReference type="PANTHER" id="PTHR22958">
    <property type="entry name" value="GLYCEROPHOSPHORYL DIESTER PHOSPHODIESTERASE"/>
    <property type="match status" value="1"/>
</dbReference>
<dbReference type="Gene3D" id="3.20.20.190">
    <property type="entry name" value="Phosphatidylinositol (PI) phosphodiesterase"/>
    <property type="match status" value="1"/>
</dbReference>
<name>A0ABY0HEZ5_9PEZI</name>
<keyword evidence="8" id="KW-1185">Reference proteome</keyword>
<evidence type="ECO:0000259" key="6">
    <source>
        <dbReference type="PROSITE" id="PS51704"/>
    </source>
</evidence>
<dbReference type="Pfam" id="PF03009">
    <property type="entry name" value="GDPD"/>
    <property type="match status" value="1"/>
</dbReference>
<evidence type="ECO:0000256" key="4">
    <source>
        <dbReference type="PROSITE-ProRule" id="PRU00023"/>
    </source>
</evidence>
<dbReference type="InterPro" id="IPR017946">
    <property type="entry name" value="PLC-like_Pdiesterase_TIM-brl"/>
</dbReference>
<evidence type="ECO:0008006" key="9">
    <source>
        <dbReference type="Google" id="ProtNLM"/>
    </source>
</evidence>
<dbReference type="PROSITE" id="PS50297">
    <property type="entry name" value="ANK_REP_REGION"/>
    <property type="match status" value="2"/>
</dbReference>
<dbReference type="Pfam" id="PF12796">
    <property type="entry name" value="Ank_2"/>
    <property type="match status" value="2"/>
</dbReference>
<evidence type="ECO:0000313" key="8">
    <source>
        <dbReference type="Proteomes" id="UP000294003"/>
    </source>
</evidence>
<evidence type="ECO:0000256" key="1">
    <source>
        <dbReference type="ARBA" id="ARBA00022737"/>
    </source>
</evidence>
<dbReference type="InterPro" id="IPR036770">
    <property type="entry name" value="Ankyrin_rpt-contain_sf"/>
</dbReference>
<dbReference type="PROSITE" id="PS50088">
    <property type="entry name" value="ANK_REPEAT"/>
    <property type="match status" value="3"/>
</dbReference>
<dbReference type="PROSITE" id="PS51382">
    <property type="entry name" value="SPX"/>
    <property type="match status" value="1"/>
</dbReference>